<evidence type="ECO:0000256" key="1">
    <source>
        <dbReference type="ARBA" id="ARBA00010254"/>
    </source>
</evidence>
<dbReference type="Gene3D" id="2.40.50.140">
    <property type="entry name" value="Nucleic acid-binding proteins"/>
    <property type="match status" value="1"/>
</dbReference>
<dbReference type="GO" id="GO:0019843">
    <property type="term" value="F:rRNA binding"/>
    <property type="evidence" value="ECO:0007669"/>
    <property type="project" value="UniProtKB-UniRule"/>
</dbReference>
<keyword evidence="3 6" id="KW-0694">RNA-binding</keyword>
<dbReference type="AlphaFoldDB" id="E8LN78"/>
<dbReference type="NCBIfam" id="NF004123">
    <property type="entry name" value="PRK05610.1"/>
    <property type="match status" value="1"/>
</dbReference>
<name>E8LN78_SUCHY</name>
<dbReference type="PRINTS" id="PR00973">
    <property type="entry name" value="RIBOSOMALS17"/>
</dbReference>
<comment type="subunit">
    <text evidence="6">Part of the 30S ribosomal subunit.</text>
</comment>
<evidence type="ECO:0000256" key="5">
    <source>
        <dbReference type="ARBA" id="ARBA00023274"/>
    </source>
</evidence>
<evidence type="ECO:0000313" key="8">
    <source>
        <dbReference type="EMBL" id="EFY06026.1"/>
    </source>
</evidence>
<dbReference type="STRING" id="762983.HMPREF9444_02232"/>
<keyword evidence="9" id="KW-1185">Reference proteome</keyword>
<evidence type="ECO:0000313" key="9">
    <source>
        <dbReference type="Proteomes" id="UP000018458"/>
    </source>
</evidence>
<sequence>MSETQNTAAKVARTLRGRVVSDKMQKACVVAVERRVKHPLYGKIVKRTTKFHVQDRENIAQVGDIVDICECRPVSKTIAWTLVKVVEKAQKA</sequence>
<comment type="function">
    <text evidence="6">One of the primary rRNA binding proteins, it binds specifically to the 5'-end of 16S ribosomal RNA.</text>
</comment>
<dbReference type="InterPro" id="IPR012340">
    <property type="entry name" value="NA-bd_OB-fold"/>
</dbReference>
<dbReference type="PANTHER" id="PTHR10744">
    <property type="entry name" value="40S RIBOSOMAL PROTEIN S11 FAMILY MEMBER"/>
    <property type="match status" value="1"/>
</dbReference>
<dbReference type="InterPro" id="IPR000266">
    <property type="entry name" value="Ribosomal_uS17"/>
</dbReference>
<protein>
    <recommendedName>
        <fullName evidence="6">Small ribosomal subunit protein uS17</fullName>
    </recommendedName>
</protein>
<dbReference type="PROSITE" id="PS00056">
    <property type="entry name" value="RIBOSOMAL_S17"/>
    <property type="match status" value="1"/>
</dbReference>
<comment type="caution">
    <text evidence="8">The sequence shown here is derived from an EMBL/GenBank/DDBJ whole genome shotgun (WGS) entry which is preliminary data.</text>
</comment>
<evidence type="ECO:0000256" key="4">
    <source>
        <dbReference type="ARBA" id="ARBA00022980"/>
    </source>
</evidence>
<organism evidence="8 9">
    <name type="scientific">Succinatimonas hippei (strain DSM 22608 / JCM 16073 / KCTC 15190 / YIT 12066)</name>
    <dbReference type="NCBI Taxonomy" id="762983"/>
    <lineage>
        <taxon>Bacteria</taxon>
        <taxon>Pseudomonadati</taxon>
        <taxon>Pseudomonadota</taxon>
        <taxon>Gammaproteobacteria</taxon>
        <taxon>Aeromonadales</taxon>
        <taxon>Succinivibrionaceae</taxon>
        <taxon>Succinatimonas</taxon>
    </lineage>
</organism>
<gene>
    <name evidence="6 8" type="primary">rpsQ</name>
    <name evidence="8" type="ORF">HMPREF9444_02232</name>
</gene>
<dbReference type="InterPro" id="IPR019984">
    <property type="entry name" value="Ribosomal_uS17_bact/chlr"/>
</dbReference>
<dbReference type="eggNOG" id="COG0186">
    <property type="taxonomic scope" value="Bacteria"/>
</dbReference>
<dbReference type="InterPro" id="IPR019979">
    <property type="entry name" value="Ribosomal_uS17_CS"/>
</dbReference>
<proteinExistence type="inferred from homology"/>
<dbReference type="PANTHER" id="PTHR10744:SF1">
    <property type="entry name" value="SMALL RIBOSOMAL SUBUNIT PROTEIN US17M"/>
    <property type="match status" value="1"/>
</dbReference>
<evidence type="ECO:0000256" key="6">
    <source>
        <dbReference type="HAMAP-Rule" id="MF_01345"/>
    </source>
</evidence>
<dbReference type="NCBIfam" id="TIGR03635">
    <property type="entry name" value="uS17_bact"/>
    <property type="match status" value="1"/>
</dbReference>
<dbReference type="GO" id="GO:0003735">
    <property type="term" value="F:structural constituent of ribosome"/>
    <property type="evidence" value="ECO:0007669"/>
    <property type="project" value="UniProtKB-UniRule"/>
</dbReference>
<keyword evidence="5 6" id="KW-0687">Ribonucleoprotein</keyword>
<dbReference type="EMBL" id="AEVO01000159">
    <property type="protein sequence ID" value="EFY06026.1"/>
    <property type="molecule type" value="Genomic_DNA"/>
</dbReference>
<evidence type="ECO:0000256" key="2">
    <source>
        <dbReference type="ARBA" id="ARBA00022730"/>
    </source>
</evidence>
<evidence type="ECO:0000256" key="3">
    <source>
        <dbReference type="ARBA" id="ARBA00022884"/>
    </source>
</evidence>
<dbReference type="CDD" id="cd00364">
    <property type="entry name" value="Ribosomal_uS17"/>
    <property type="match status" value="1"/>
</dbReference>
<dbReference type="HOGENOM" id="CLU_073626_1_1_6"/>
<comment type="similarity">
    <text evidence="1 6 7">Belongs to the universal ribosomal protein uS17 family.</text>
</comment>
<keyword evidence="4 6" id="KW-0689">Ribosomal protein</keyword>
<dbReference type="HAMAP" id="MF_01345_B">
    <property type="entry name" value="Ribosomal_uS17_B"/>
    <property type="match status" value="1"/>
</dbReference>
<reference evidence="8 9" key="1">
    <citation type="submission" date="2011-01" db="EMBL/GenBank/DDBJ databases">
        <authorList>
            <person name="Weinstock G."/>
            <person name="Sodergren E."/>
            <person name="Clifton S."/>
            <person name="Fulton L."/>
            <person name="Fulton B."/>
            <person name="Courtney L."/>
            <person name="Fronick C."/>
            <person name="Harrison M."/>
            <person name="Strong C."/>
            <person name="Farmer C."/>
            <person name="Delahaunty K."/>
            <person name="Markovic C."/>
            <person name="Hall O."/>
            <person name="Minx P."/>
            <person name="Tomlinson C."/>
            <person name="Mitreva M."/>
            <person name="Hou S."/>
            <person name="Chen J."/>
            <person name="Wollam A."/>
            <person name="Pepin K.H."/>
            <person name="Johnson M."/>
            <person name="Bhonagiri V."/>
            <person name="Zhang X."/>
            <person name="Suruliraj S."/>
            <person name="Warren W."/>
            <person name="Chinwalla A."/>
            <person name="Mardis E.R."/>
            <person name="Wilson R.K."/>
        </authorList>
    </citation>
    <scope>NUCLEOTIDE SEQUENCE [LARGE SCALE GENOMIC DNA]</scope>
    <source>
        <strain evidence="9">DSM 22608 / JCM 16073 / KCTC 15190 / YIT 12066</strain>
    </source>
</reference>
<dbReference type="RefSeq" id="WP_009144366.1">
    <property type="nucleotide sequence ID" value="NZ_GL831077.1"/>
</dbReference>
<dbReference type="SUPFAM" id="SSF50249">
    <property type="entry name" value="Nucleic acid-binding proteins"/>
    <property type="match status" value="1"/>
</dbReference>
<evidence type="ECO:0000256" key="7">
    <source>
        <dbReference type="RuleBase" id="RU003872"/>
    </source>
</evidence>
<accession>E8LN78</accession>
<keyword evidence="2 6" id="KW-0699">rRNA-binding</keyword>
<dbReference type="Pfam" id="PF00366">
    <property type="entry name" value="Ribosomal_S17"/>
    <property type="match status" value="1"/>
</dbReference>
<dbReference type="OrthoDB" id="9811714at2"/>
<dbReference type="Proteomes" id="UP000018458">
    <property type="component" value="Unassembled WGS sequence"/>
</dbReference>
<dbReference type="GO" id="GO:0006412">
    <property type="term" value="P:translation"/>
    <property type="evidence" value="ECO:0007669"/>
    <property type="project" value="UniProtKB-UniRule"/>
</dbReference>
<dbReference type="GO" id="GO:0022627">
    <property type="term" value="C:cytosolic small ribosomal subunit"/>
    <property type="evidence" value="ECO:0007669"/>
    <property type="project" value="UniProtKB-UniRule"/>
</dbReference>